<sequence>MLSLRERMELDLEARLMGETLVLNRPLDPFFDDYIELNDLNEPFKLRINQGDDLMPTIEEGKVIEEFRTRDDELDAGIDDYPTYWALKQCNMDLTAAAKNRFIELNKLMELRDGAYENTLIYKERTKKWHDSRLQGDKDFKVGDLVLLFNSRFKMHPVDRNVLIVVGRSFLYTCGEIINTIKKTTTTFDEVCHQKFCVAEVKNNLGESDSDDEEDYFLKRDKMGKPFYGPNRARYLNRDDPMDHALALQEALNPFKKICVCKKAIAFLGSLLVPLQYQEWRPSRLGNITKEGGDGKWHTKIRIMDPYGNNYEQGMDDPNITMEEYIRLEEEKARRRDYTVIFDKNSFSYKIISVNDLKTDSENDNEKVNIPSLLPPEPTVSYFDDLDFFKDFEDEFPAIVYIDALTSKLDFLTEPTISNQHIDEFNLKDETSLSKCDEEEQNVLNFNDLFPFNVIYPNDSKSDKDNDDDKVDIEHSSMDLSVKPLPDIINTDVGAYAQGTVDMAYSLNENSVYDTCINMAYPGDLTEKKMTTLLKYLRFGNFKVLES</sequence>
<name>A0ABQ5EKV9_9ASTR</name>
<proteinExistence type="predicted"/>
<reference evidence="1" key="2">
    <citation type="submission" date="2022-01" db="EMBL/GenBank/DDBJ databases">
        <authorList>
            <person name="Yamashiro T."/>
            <person name="Shiraishi A."/>
            <person name="Satake H."/>
            <person name="Nakayama K."/>
        </authorList>
    </citation>
    <scope>NUCLEOTIDE SEQUENCE</scope>
</reference>
<protein>
    <submittedName>
        <fullName evidence="1">Uncharacterized protein</fullName>
    </submittedName>
</protein>
<keyword evidence="2" id="KW-1185">Reference proteome</keyword>
<evidence type="ECO:0000313" key="2">
    <source>
        <dbReference type="Proteomes" id="UP001151760"/>
    </source>
</evidence>
<evidence type="ECO:0000313" key="1">
    <source>
        <dbReference type="EMBL" id="GJT51397.1"/>
    </source>
</evidence>
<accession>A0ABQ5EKV9</accession>
<dbReference type="EMBL" id="BQNB010016403">
    <property type="protein sequence ID" value="GJT51397.1"/>
    <property type="molecule type" value="Genomic_DNA"/>
</dbReference>
<reference evidence="1" key="1">
    <citation type="journal article" date="2022" name="Int. J. Mol. Sci.">
        <title>Draft Genome of Tanacetum Coccineum: Genomic Comparison of Closely Related Tanacetum-Family Plants.</title>
        <authorList>
            <person name="Yamashiro T."/>
            <person name="Shiraishi A."/>
            <person name="Nakayama K."/>
            <person name="Satake H."/>
        </authorList>
    </citation>
    <scope>NUCLEOTIDE SEQUENCE</scope>
</reference>
<gene>
    <name evidence="1" type="ORF">Tco_0977554</name>
</gene>
<organism evidence="1 2">
    <name type="scientific">Tanacetum coccineum</name>
    <dbReference type="NCBI Taxonomy" id="301880"/>
    <lineage>
        <taxon>Eukaryota</taxon>
        <taxon>Viridiplantae</taxon>
        <taxon>Streptophyta</taxon>
        <taxon>Embryophyta</taxon>
        <taxon>Tracheophyta</taxon>
        <taxon>Spermatophyta</taxon>
        <taxon>Magnoliopsida</taxon>
        <taxon>eudicotyledons</taxon>
        <taxon>Gunneridae</taxon>
        <taxon>Pentapetalae</taxon>
        <taxon>asterids</taxon>
        <taxon>campanulids</taxon>
        <taxon>Asterales</taxon>
        <taxon>Asteraceae</taxon>
        <taxon>Asteroideae</taxon>
        <taxon>Anthemideae</taxon>
        <taxon>Anthemidinae</taxon>
        <taxon>Tanacetum</taxon>
    </lineage>
</organism>
<comment type="caution">
    <text evidence="1">The sequence shown here is derived from an EMBL/GenBank/DDBJ whole genome shotgun (WGS) entry which is preliminary data.</text>
</comment>
<dbReference type="Proteomes" id="UP001151760">
    <property type="component" value="Unassembled WGS sequence"/>
</dbReference>